<proteinExistence type="predicted"/>
<keyword evidence="6" id="KW-1185">Reference proteome</keyword>
<dbReference type="Gene3D" id="3.30.1360.120">
    <property type="entry name" value="Probable tRNA modification gtpase trme, domain 1"/>
    <property type="match status" value="1"/>
</dbReference>
<feature type="domain" description="CAF17 C-terminal" evidence="4">
    <location>
        <begin position="223"/>
        <end position="295"/>
    </location>
</feature>
<reference evidence="5 6" key="1">
    <citation type="submission" date="2013-08" db="EMBL/GenBank/DDBJ databases">
        <title>The genome sequence of Skermanella stibiiresistens.</title>
        <authorList>
            <person name="Zhu W."/>
            <person name="Wang G."/>
        </authorList>
    </citation>
    <scope>NUCLEOTIDE SEQUENCE [LARGE SCALE GENOMIC DNA]</scope>
    <source>
        <strain evidence="5 6">SB22</strain>
    </source>
</reference>
<dbReference type="InterPro" id="IPR045179">
    <property type="entry name" value="YgfZ/GcvT"/>
</dbReference>
<dbReference type="InterPro" id="IPR057460">
    <property type="entry name" value="CAF17_C"/>
</dbReference>
<dbReference type="RefSeq" id="WP_037448994.1">
    <property type="nucleotide sequence ID" value="NZ_AVFL01000004.1"/>
</dbReference>
<dbReference type="NCBIfam" id="TIGR03317">
    <property type="entry name" value="ygfZ_signature"/>
    <property type="match status" value="1"/>
</dbReference>
<accession>W9H994</accession>
<dbReference type="PATRIC" id="fig|1385369.3.peg.1444"/>
<organism evidence="5 6">
    <name type="scientific">Skermanella stibiiresistens SB22</name>
    <dbReference type="NCBI Taxonomy" id="1385369"/>
    <lineage>
        <taxon>Bacteria</taxon>
        <taxon>Pseudomonadati</taxon>
        <taxon>Pseudomonadota</taxon>
        <taxon>Alphaproteobacteria</taxon>
        <taxon>Rhodospirillales</taxon>
        <taxon>Azospirillaceae</taxon>
        <taxon>Skermanella</taxon>
    </lineage>
</organism>
<evidence type="ECO:0000313" key="6">
    <source>
        <dbReference type="Proteomes" id="UP000019486"/>
    </source>
</evidence>
<dbReference type="GO" id="GO:0016226">
    <property type="term" value="P:iron-sulfur cluster assembly"/>
    <property type="evidence" value="ECO:0007669"/>
    <property type="project" value="TreeGrafter"/>
</dbReference>
<dbReference type="STRING" id="1385369.N825_27525"/>
<comment type="caution">
    <text evidence="5">The sequence shown here is derived from an EMBL/GenBank/DDBJ whole genome shotgun (WGS) entry which is preliminary data.</text>
</comment>
<keyword evidence="1" id="KW-0809">Transit peptide</keyword>
<dbReference type="EMBL" id="AVFL01000004">
    <property type="protein sequence ID" value="EWY41301.1"/>
    <property type="molecule type" value="Genomic_DNA"/>
</dbReference>
<evidence type="ECO:0000259" key="3">
    <source>
        <dbReference type="Pfam" id="PF01571"/>
    </source>
</evidence>
<dbReference type="InterPro" id="IPR006222">
    <property type="entry name" value="GCVT_N"/>
</dbReference>
<feature type="domain" description="GCVT N-terminal" evidence="3">
    <location>
        <begin position="15"/>
        <end position="111"/>
    </location>
</feature>
<dbReference type="OrthoDB" id="9796287at2"/>
<dbReference type="Proteomes" id="UP000019486">
    <property type="component" value="Unassembled WGS sequence"/>
</dbReference>
<dbReference type="Pfam" id="PF25455">
    <property type="entry name" value="Beta-barrel_CAF17_C"/>
    <property type="match status" value="1"/>
</dbReference>
<evidence type="ECO:0000313" key="5">
    <source>
        <dbReference type="EMBL" id="EWY41301.1"/>
    </source>
</evidence>
<dbReference type="InterPro" id="IPR017703">
    <property type="entry name" value="YgfZ/GCV_T_CS"/>
</dbReference>
<sequence length="296" mass="31755">MTKSYVTLAPRGILAIGGDDRVAFLQGLVTNDVTKVGPSQAVYSAFLTPQGKYLHDFTISEVDGRLLLDCEAERLADLQRRLKMYKLRSKITLEDATAAYSVTALFGEGALEAVGLTAEPGAAAPLGGGVVFTDPRLAALGARAILPRGTEVAALEDFAPADGDAYERLRLEAGVPDGSRDMIVDKAILLENNLDDLQAISWQKGCYMGQELTARTRYRGLVRKRLMPVTVEGSLPESGAIVMLGDKEAGEMRTGADGRALALLRLEEVERARAEGLPLVVGDATIVPVKPDWATW</sequence>
<feature type="binding site" evidence="2">
    <location>
        <position position="151"/>
    </location>
    <ligand>
        <name>substrate</name>
    </ligand>
</feature>
<dbReference type="Pfam" id="PF01571">
    <property type="entry name" value="GCV_T"/>
    <property type="match status" value="1"/>
</dbReference>
<evidence type="ECO:0000259" key="4">
    <source>
        <dbReference type="Pfam" id="PF25455"/>
    </source>
</evidence>
<dbReference type="SUPFAM" id="SSF103025">
    <property type="entry name" value="Folate-binding domain"/>
    <property type="match status" value="1"/>
</dbReference>
<evidence type="ECO:0000256" key="1">
    <source>
        <dbReference type="ARBA" id="ARBA00022946"/>
    </source>
</evidence>
<name>W9H994_9PROT</name>
<dbReference type="AlphaFoldDB" id="W9H994"/>
<protein>
    <submittedName>
        <fullName evidence="5">Glycine cleavage system protein T</fullName>
    </submittedName>
</protein>
<gene>
    <name evidence="5" type="ORF">N825_27525</name>
</gene>
<dbReference type="PIRSF" id="PIRSF006487">
    <property type="entry name" value="GcvT"/>
    <property type="match status" value="1"/>
</dbReference>
<dbReference type="InterPro" id="IPR027266">
    <property type="entry name" value="TrmE/GcvT-like"/>
</dbReference>
<dbReference type="PANTHER" id="PTHR22602">
    <property type="entry name" value="TRANSFERASE CAF17, MITOCHONDRIAL-RELATED"/>
    <property type="match status" value="1"/>
</dbReference>
<evidence type="ECO:0000256" key="2">
    <source>
        <dbReference type="PIRSR" id="PIRSR006487-1"/>
    </source>
</evidence>
<dbReference type="PANTHER" id="PTHR22602:SF0">
    <property type="entry name" value="TRANSFERASE CAF17, MITOCHONDRIAL-RELATED"/>
    <property type="match status" value="1"/>
</dbReference>